<evidence type="ECO:0000313" key="2">
    <source>
        <dbReference type="Proteomes" id="UP000184518"/>
    </source>
</evidence>
<reference evidence="2" key="1">
    <citation type="submission" date="2016-11" db="EMBL/GenBank/DDBJ databases">
        <authorList>
            <person name="Varghese N."/>
            <person name="Submissions S."/>
        </authorList>
    </citation>
    <scope>NUCLEOTIDE SEQUENCE [LARGE SCALE GENOMIC DNA]</scope>
    <source>
        <strain evidence="2">DSM 27619</strain>
    </source>
</reference>
<keyword evidence="2" id="KW-1185">Reference proteome</keyword>
<protein>
    <submittedName>
        <fullName evidence="1">Uncharacterized protein</fullName>
    </submittedName>
</protein>
<gene>
    <name evidence="1" type="ORF">SAMN05443633_110131</name>
</gene>
<sequence length="35" mass="4261">MEKICLKKEKRIKDKHKMIAIDGDHFFYLKSATFF</sequence>
<name>A0A1M5HA91_9FLAO</name>
<dbReference type="AlphaFoldDB" id="A0A1M5HA91"/>
<organism evidence="1 2">
    <name type="scientific">Chryseobacterium arachidis</name>
    <dbReference type="NCBI Taxonomy" id="1416778"/>
    <lineage>
        <taxon>Bacteria</taxon>
        <taxon>Pseudomonadati</taxon>
        <taxon>Bacteroidota</taxon>
        <taxon>Flavobacteriia</taxon>
        <taxon>Flavobacteriales</taxon>
        <taxon>Weeksellaceae</taxon>
        <taxon>Chryseobacterium group</taxon>
        <taxon>Chryseobacterium</taxon>
    </lineage>
</organism>
<dbReference type="Proteomes" id="UP000184518">
    <property type="component" value="Unassembled WGS sequence"/>
</dbReference>
<proteinExistence type="predicted"/>
<dbReference type="EMBL" id="FQUT01000010">
    <property type="protein sequence ID" value="SHG12833.1"/>
    <property type="molecule type" value="Genomic_DNA"/>
</dbReference>
<evidence type="ECO:0000313" key="1">
    <source>
        <dbReference type="EMBL" id="SHG12833.1"/>
    </source>
</evidence>
<accession>A0A1M5HA91</accession>
<dbReference type="STRING" id="1416778.SAMN05443633_110131"/>